<feature type="domain" description="Heterokaryon incompatibility" evidence="1">
    <location>
        <begin position="73"/>
        <end position="169"/>
    </location>
</feature>
<name>A0AAW0D8E1_9AGAR</name>
<dbReference type="InterPro" id="IPR052895">
    <property type="entry name" value="HetReg/Transcr_Mod"/>
</dbReference>
<reference evidence="2 3" key="1">
    <citation type="submission" date="2024-01" db="EMBL/GenBank/DDBJ databases">
        <title>A draft genome for a cacao thread blight-causing isolate of Paramarasmius palmivorus.</title>
        <authorList>
            <person name="Baruah I.K."/>
            <person name="Bukari Y."/>
            <person name="Amoako-Attah I."/>
            <person name="Meinhardt L.W."/>
            <person name="Bailey B.A."/>
            <person name="Cohen S.P."/>
        </authorList>
    </citation>
    <scope>NUCLEOTIDE SEQUENCE [LARGE SCALE GENOMIC DNA]</scope>
    <source>
        <strain evidence="2 3">GH-12</strain>
    </source>
</reference>
<organism evidence="2 3">
    <name type="scientific">Paramarasmius palmivorus</name>
    <dbReference type="NCBI Taxonomy" id="297713"/>
    <lineage>
        <taxon>Eukaryota</taxon>
        <taxon>Fungi</taxon>
        <taxon>Dikarya</taxon>
        <taxon>Basidiomycota</taxon>
        <taxon>Agaricomycotina</taxon>
        <taxon>Agaricomycetes</taxon>
        <taxon>Agaricomycetidae</taxon>
        <taxon>Agaricales</taxon>
        <taxon>Marasmiineae</taxon>
        <taxon>Marasmiaceae</taxon>
        <taxon>Paramarasmius</taxon>
    </lineage>
</organism>
<evidence type="ECO:0000313" key="3">
    <source>
        <dbReference type="Proteomes" id="UP001383192"/>
    </source>
</evidence>
<dbReference type="AlphaFoldDB" id="A0AAW0D8E1"/>
<dbReference type="PANTHER" id="PTHR24148:SF64">
    <property type="entry name" value="HETEROKARYON INCOMPATIBILITY DOMAIN-CONTAINING PROTEIN"/>
    <property type="match status" value="1"/>
</dbReference>
<dbReference type="Pfam" id="PF06985">
    <property type="entry name" value="HET"/>
    <property type="match status" value="1"/>
</dbReference>
<proteinExistence type="predicted"/>
<keyword evidence="3" id="KW-1185">Reference proteome</keyword>
<dbReference type="Proteomes" id="UP001383192">
    <property type="component" value="Unassembled WGS sequence"/>
</dbReference>
<sequence>MQGDLIFTSTLHQLKDTILDLSLHATPCRYRFMDCRAFLEDKKLNIYEFHEAPAGCSPPKDPNAPFRPPNIPYVAISYTWRGNETNTDDPSSPLYWEDVHGTFQVKGAEDGDPISLDVLEHVCVAATRQQSQYLWFDRLCISQMSKADKAWQITRMYLIYASCAMCCILPGGIRRLVRLEEETSWIDRGWTLQEAVAPQKVVVLFRWDHYMEGRSVHHEGTMSSFFPQSVVDGQSAYEELDPSLQKSVNPTRCSLFIDNKDIPISIKLFGANGISACALLDSLHSSDGTEARDQSIWRSALLRTSSCPVDMVFSIMNMFGVTLDPGLFAKDDRIGATIALAQEILRKGGRASWIGAGYTLEPSREVSTFPRFPESSVAGYAYVVVSDGTQRRVAEEVSSSMLIGEFLRGIPDGSMDEDGYLSVTAHATRIVRWEKNASTRAPIRAADQSAWQLASDDSLNMSPTEPVTYIVYIGERVQSSSSLYPRYIIAEPLTAMLVQQHSPNKFHRIAFAHLMASWKKYIISLPKITLAIGGPNPPSRDHRHEDL</sequence>
<evidence type="ECO:0000259" key="1">
    <source>
        <dbReference type="Pfam" id="PF06985"/>
    </source>
</evidence>
<dbReference type="PANTHER" id="PTHR24148">
    <property type="entry name" value="ANKYRIN REPEAT DOMAIN-CONTAINING PROTEIN 39 HOMOLOG-RELATED"/>
    <property type="match status" value="1"/>
</dbReference>
<dbReference type="InterPro" id="IPR010730">
    <property type="entry name" value="HET"/>
</dbReference>
<gene>
    <name evidence="2" type="ORF">VNI00_006621</name>
</gene>
<accession>A0AAW0D8E1</accession>
<evidence type="ECO:0000313" key="2">
    <source>
        <dbReference type="EMBL" id="KAK7047390.1"/>
    </source>
</evidence>
<dbReference type="EMBL" id="JAYKXP010000020">
    <property type="protein sequence ID" value="KAK7047390.1"/>
    <property type="molecule type" value="Genomic_DNA"/>
</dbReference>
<comment type="caution">
    <text evidence="2">The sequence shown here is derived from an EMBL/GenBank/DDBJ whole genome shotgun (WGS) entry which is preliminary data.</text>
</comment>
<protein>
    <recommendedName>
        <fullName evidence="1">Heterokaryon incompatibility domain-containing protein</fullName>
    </recommendedName>
</protein>